<evidence type="ECO:0000256" key="1">
    <source>
        <dbReference type="SAM" id="MobiDB-lite"/>
    </source>
</evidence>
<feature type="transmembrane region" description="Helical" evidence="2">
    <location>
        <begin position="171"/>
        <end position="191"/>
    </location>
</feature>
<evidence type="ECO:0000256" key="2">
    <source>
        <dbReference type="SAM" id="Phobius"/>
    </source>
</evidence>
<gene>
    <name evidence="3" type="ORF">MMYC01_207141</name>
</gene>
<feature type="region of interest" description="Disordered" evidence="1">
    <location>
        <begin position="35"/>
        <end position="79"/>
    </location>
</feature>
<sequence>MAFIRHPVEAQAPYRAPAFMTNTNIRTNINAGYQLQPPRATEPYNHPAVGSSERPYTEPSRPQTPPLFQKQPSGGASYASIPSTTMKDAPVRRNRGEMVYDLFEAALLSISDSQLLLSIAQLINFANTGRCTTSRYHYNIGLHLIFILCWSSLIAMVLLRNFYKAPVTALVRVLCLFGLIIADSLILLPAACFLDRALYNETFLGLSQERMDAVGAVTAGASGETGYWIAILLFTAVSCVVAILQIHYNRRHKSNESDRVWPGRPVSRAGKIAVVLYWALPWLAAIITLATTISYVFGLKEWAVGSGWMRLENGRNEENEVRGMGQIAPMVAVGAVFLATFEKWVWPLPE</sequence>
<evidence type="ECO:0000313" key="3">
    <source>
        <dbReference type="EMBL" id="KXX76966.1"/>
    </source>
</evidence>
<feature type="compositionally biased region" description="Polar residues" evidence="1">
    <location>
        <begin position="70"/>
        <end position="79"/>
    </location>
</feature>
<dbReference type="PANTHER" id="PTHR37577">
    <property type="entry name" value="INTEGRAL MEMBRANE PROTEIN"/>
    <property type="match status" value="1"/>
</dbReference>
<feature type="transmembrane region" description="Helical" evidence="2">
    <location>
        <begin position="269"/>
        <end position="297"/>
    </location>
</feature>
<proteinExistence type="predicted"/>
<dbReference type="OrthoDB" id="5427664at2759"/>
<dbReference type="InterPro" id="IPR053018">
    <property type="entry name" value="Elsinochrome_Biosynth-Asso"/>
</dbReference>
<feature type="transmembrane region" description="Helical" evidence="2">
    <location>
        <begin position="227"/>
        <end position="248"/>
    </location>
</feature>
<name>A0A175VZU0_9PEZI</name>
<organism evidence="3 4">
    <name type="scientific">Madurella mycetomatis</name>
    <dbReference type="NCBI Taxonomy" id="100816"/>
    <lineage>
        <taxon>Eukaryota</taxon>
        <taxon>Fungi</taxon>
        <taxon>Dikarya</taxon>
        <taxon>Ascomycota</taxon>
        <taxon>Pezizomycotina</taxon>
        <taxon>Sordariomycetes</taxon>
        <taxon>Sordariomycetidae</taxon>
        <taxon>Sordariales</taxon>
        <taxon>Sordariales incertae sedis</taxon>
        <taxon>Madurella</taxon>
    </lineage>
</organism>
<dbReference type="EMBL" id="LCTW02000183">
    <property type="protein sequence ID" value="KXX76966.1"/>
    <property type="molecule type" value="Genomic_DNA"/>
</dbReference>
<protein>
    <submittedName>
        <fullName evidence="3">Uncharacterized protein</fullName>
    </submittedName>
</protein>
<accession>A0A175VZU0</accession>
<dbReference type="PANTHER" id="PTHR37577:SF1">
    <property type="entry name" value="INTEGRAL MEMBRANE PROTEIN"/>
    <property type="match status" value="1"/>
</dbReference>
<keyword evidence="2" id="KW-1133">Transmembrane helix</keyword>
<evidence type="ECO:0000313" key="4">
    <source>
        <dbReference type="Proteomes" id="UP000078237"/>
    </source>
</evidence>
<comment type="caution">
    <text evidence="3">The sequence shown here is derived from an EMBL/GenBank/DDBJ whole genome shotgun (WGS) entry which is preliminary data.</text>
</comment>
<dbReference type="VEuPathDB" id="FungiDB:MMYC01_207141"/>
<dbReference type="AlphaFoldDB" id="A0A175VZU0"/>
<dbReference type="Proteomes" id="UP000078237">
    <property type="component" value="Unassembled WGS sequence"/>
</dbReference>
<keyword evidence="2" id="KW-0472">Membrane</keyword>
<dbReference type="STRING" id="100816.A0A175VZU0"/>
<reference evidence="3 4" key="1">
    <citation type="journal article" date="2016" name="Genome Announc.">
        <title>Genome Sequence of Madurella mycetomatis mm55, Isolated from a Human Mycetoma Case in Sudan.</title>
        <authorList>
            <person name="Smit S."/>
            <person name="Derks M.F."/>
            <person name="Bervoets S."/>
            <person name="Fahal A."/>
            <person name="van Leeuwen W."/>
            <person name="van Belkum A."/>
            <person name="van de Sande W.W."/>
        </authorList>
    </citation>
    <scope>NUCLEOTIDE SEQUENCE [LARGE SCALE GENOMIC DNA]</scope>
    <source>
        <strain evidence="4">mm55</strain>
    </source>
</reference>
<keyword evidence="2" id="KW-0812">Transmembrane</keyword>
<feature type="transmembrane region" description="Helical" evidence="2">
    <location>
        <begin position="140"/>
        <end position="159"/>
    </location>
</feature>
<keyword evidence="4" id="KW-1185">Reference proteome</keyword>